<evidence type="ECO:0000256" key="1">
    <source>
        <dbReference type="SAM" id="MobiDB-lite"/>
    </source>
</evidence>
<feature type="region of interest" description="Disordered" evidence="1">
    <location>
        <begin position="76"/>
        <end position="97"/>
    </location>
</feature>
<protein>
    <submittedName>
        <fullName evidence="2">Repressor phrH2</fullName>
    </submittedName>
</protein>
<evidence type="ECO:0000313" key="3">
    <source>
        <dbReference type="Proteomes" id="UP001597111"/>
    </source>
</evidence>
<dbReference type="Proteomes" id="UP001597111">
    <property type="component" value="Unassembled WGS sequence"/>
</dbReference>
<name>A0ABD6B8T4_9EURY</name>
<accession>A0ABD6B8T4</accession>
<sequence>MELIDDRILEALNSESWSTPHFLSFDIEIAASEEQIFERCEVLRRAGFVEREFDDHYEITKWGALYLDGQVSAKVRRPEPAPRPPEAVRPGWYAGFG</sequence>
<gene>
    <name evidence="2" type="ORF">ACFR9S_13830</name>
</gene>
<dbReference type="Gene3D" id="1.10.10.10">
    <property type="entry name" value="Winged helix-like DNA-binding domain superfamily/Winged helix DNA-binding domain"/>
    <property type="match status" value="1"/>
</dbReference>
<reference evidence="2 3" key="1">
    <citation type="journal article" date="2019" name="Int. J. Syst. Evol. Microbiol.">
        <title>The Global Catalogue of Microorganisms (GCM) 10K type strain sequencing project: providing services to taxonomists for standard genome sequencing and annotation.</title>
        <authorList>
            <consortium name="The Broad Institute Genomics Platform"/>
            <consortium name="The Broad Institute Genome Sequencing Center for Infectious Disease"/>
            <person name="Wu L."/>
            <person name="Ma J."/>
        </authorList>
    </citation>
    <scope>NUCLEOTIDE SEQUENCE [LARGE SCALE GENOMIC DNA]</scope>
    <source>
        <strain evidence="2 3">CGMCC 1.12285</strain>
    </source>
</reference>
<dbReference type="EMBL" id="JBHUDH010000187">
    <property type="protein sequence ID" value="MFD1527361.1"/>
    <property type="molecule type" value="Genomic_DNA"/>
</dbReference>
<keyword evidence="3" id="KW-1185">Reference proteome</keyword>
<dbReference type="RefSeq" id="WP_379818901.1">
    <property type="nucleotide sequence ID" value="NZ_JBHUDH010000187.1"/>
</dbReference>
<dbReference type="AlphaFoldDB" id="A0ABD6B8T4"/>
<comment type="caution">
    <text evidence="2">The sequence shown here is derived from an EMBL/GenBank/DDBJ whole genome shotgun (WGS) entry which is preliminary data.</text>
</comment>
<evidence type="ECO:0000313" key="2">
    <source>
        <dbReference type="EMBL" id="MFD1527361.1"/>
    </source>
</evidence>
<proteinExistence type="predicted"/>
<dbReference type="InterPro" id="IPR036388">
    <property type="entry name" value="WH-like_DNA-bd_sf"/>
</dbReference>
<organism evidence="2 3">
    <name type="scientific">Halolamina salina</name>
    <dbReference type="NCBI Taxonomy" id="1220023"/>
    <lineage>
        <taxon>Archaea</taxon>
        <taxon>Methanobacteriati</taxon>
        <taxon>Methanobacteriota</taxon>
        <taxon>Stenosarchaea group</taxon>
        <taxon>Halobacteria</taxon>
        <taxon>Halobacteriales</taxon>
        <taxon>Haloferacaceae</taxon>
    </lineage>
</organism>